<keyword evidence="4 11" id="KW-0812">Transmembrane</keyword>
<dbReference type="OrthoDB" id="5311848at2759"/>
<evidence type="ECO:0000256" key="5">
    <source>
        <dbReference type="ARBA" id="ARBA00022729"/>
    </source>
</evidence>
<feature type="transmembrane region" description="Helical" evidence="11">
    <location>
        <begin position="521"/>
        <end position="541"/>
    </location>
</feature>
<dbReference type="Proteomes" id="UP000024533">
    <property type="component" value="Unassembled WGS sequence"/>
</dbReference>
<evidence type="ECO:0000256" key="7">
    <source>
        <dbReference type="ARBA" id="ARBA00022989"/>
    </source>
</evidence>
<proteinExistence type="inferred from homology"/>
<reference evidence="12 13" key="1">
    <citation type="submission" date="2014-02" db="EMBL/GenBank/DDBJ databases">
        <title>The Genome Sequence of Trichophyton interdigitale MR816.</title>
        <authorList>
            <consortium name="The Broad Institute Genomics Platform"/>
            <person name="Cuomo C.A."/>
            <person name="White T.C."/>
            <person name="Graser Y."/>
            <person name="Martinez-Rossi N."/>
            <person name="Heitman J."/>
            <person name="Young S.K."/>
            <person name="Zeng Q."/>
            <person name="Gargeya S."/>
            <person name="Abouelleil A."/>
            <person name="Alvarado L."/>
            <person name="Chapman S.B."/>
            <person name="Gainer-Dewar J."/>
            <person name="Goldberg J."/>
            <person name="Griggs A."/>
            <person name="Gujja S."/>
            <person name="Hansen M."/>
            <person name="Howarth C."/>
            <person name="Imamovic A."/>
            <person name="Larimer J."/>
            <person name="Martinez D."/>
            <person name="Murphy C."/>
            <person name="Pearson M.D."/>
            <person name="Persinoti G."/>
            <person name="Poon T."/>
            <person name="Priest M."/>
            <person name="Roberts A.D."/>
            <person name="Saif S."/>
            <person name="Shea T.D."/>
            <person name="Sykes S.N."/>
            <person name="Wortman J."/>
            <person name="Nusbaum C."/>
            <person name="Birren B."/>
        </authorList>
    </citation>
    <scope>NUCLEOTIDE SEQUENCE [LARGE SCALE GENOMIC DNA]</scope>
    <source>
        <strain evidence="12 13">MR816</strain>
    </source>
</reference>
<dbReference type="GO" id="GO:0048288">
    <property type="term" value="P:nuclear membrane fusion involved in karyogamy"/>
    <property type="evidence" value="ECO:0007669"/>
    <property type="project" value="UniProtKB-UniRule"/>
</dbReference>
<dbReference type="EMBL" id="AOKY01000261">
    <property type="protein sequence ID" value="KDB24369.1"/>
    <property type="molecule type" value="Genomic_DNA"/>
</dbReference>
<feature type="transmembrane region" description="Helical" evidence="11">
    <location>
        <begin position="494"/>
        <end position="514"/>
    </location>
</feature>
<organism evidence="12 13">
    <name type="scientific">Trichophyton interdigitale (strain MR816)</name>
    <dbReference type="NCBI Taxonomy" id="1215338"/>
    <lineage>
        <taxon>Eukaryota</taxon>
        <taxon>Fungi</taxon>
        <taxon>Dikarya</taxon>
        <taxon>Ascomycota</taxon>
        <taxon>Pezizomycotina</taxon>
        <taxon>Eurotiomycetes</taxon>
        <taxon>Eurotiomycetidae</taxon>
        <taxon>Onygenales</taxon>
        <taxon>Arthrodermataceae</taxon>
        <taxon>Trichophyton</taxon>
    </lineage>
</organism>
<comment type="similarity">
    <text evidence="2 11">Belongs to the KAR5 family.</text>
</comment>
<evidence type="ECO:0000313" key="13">
    <source>
        <dbReference type="Proteomes" id="UP000024533"/>
    </source>
</evidence>
<keyword evidence="13" id="KW-1185">Reference proteome</keyword>
<keyword evidence="8 11" id="KW-0472">Membrane</keyword>
<dbReference type="OMA" id="WPYIVCP"/>
<dbReference type="Pfam" id="PF04163">
    <property type="entry name" value="Tht1"/>
    <property type="match status" value="1"/>
</dbReference>
<evidence type="ECO:0000256" key="1">
    <source>
        <dbReference type="ARBA" id="ARBA00003389"/>
    </source>
</evidence>
<dbReference type="PANTHER" id="PTHR28012:SF1">
    <property type="entry name" value="NUCLEAR FUSION PROTEIN KAR5"/>
    <property type="match status" value="1"/>
</dbReference>
<keyword evidence="7 11" id="KW-1133">Transmembrane helix</keyword>
<sequence>MEMAYSAPDPRVVRILSLFLYLQILTSTIGSVTGFKLPSFLNTQAPAGLGFPDIDKFSNDDSRISIDLPLLLHTNPAQENIYFSKALHLLESMQHAPSCNQRAVASLITSCQALSPETSERRHYTHSDLDHVKSLYAARLAVCEITGTGAAIPEKCLDTFPSHNGRRPQYQDSFQGFQVVEEKRNIPAAVLEPCLRSLESKPQWWTSYSNSRQNAAVMCHAARFDIEKEELLNHYRSLTEVTSGLNMHLNRSVEDSYTQAQQHREFIRSIDTLRQSLLRDLRRDSNSIQNQLTELLSGTKDMFRNANGEFQGFIETTLTETATLAKQIKLSILSAQEVKRVLNEALVKEVKRNSDLVSAEQTALRANARLITDIQGTLTEVKQAGMGIIVEELNHLHTSMRSLSEIVSSVSQTHASIDDRVKHFDAALSHFEEKSAFLQNVMTAQILNQTRLQQSFHEDLRAAQTLLHNITNSAIYLQATIGDAQSTFNTLIPWKGPLISIIWWLWYATVFGILTLFKTKLVVYTIFFSVFGAVLFMSGGLDWLQTIQIPTLITLSQVTPVEIICFALGFVISALIIVIMAVKGSPSKSKLGLNLNSEAMRLP</sequence>
<evidence type="ECO:0008006" key="14">
    <source>
        <dbReference type="Google" id="ProtNLM"/>
    </source>
</evidence>
<comment type="caution">
    <text evidence="12">The sequence shown here is derived from an EMBL/GenBank/DDBJ whole genome shotgun (WGS) entry which is preliminary data.</text>
</comment>
<protein>
    <recommendedName>
        <fullName evidence="14">Nuclear membrane fusion protein Kar5</fullName>
    </recommendedName>
</protein>
<dbReference type="HOGENOM" id="CLU_033545_1_0_1"/>
<gene>
    <name evidence="12" type="ORF">H109_03755</name>
</gene>
<evidence type="ECO:0000256" key="8">
    <source>
        <dbReference type="ARBA" id="ARBA00023136"/>
    </source>
</evidence>
<accession>A0A059J992</accession>
<dbReference type="InterPro" id="IPR007292">
    <property type="entry name" value="Nuclear_fusion_Kar5"/>
</dbReference>
<evidence type="ECO:0000256" key="9">
    <source>
        <dbReference type="ARBA" id="ARBA00023180"/>
    </source>
</evidence>
<keyword evidence="3 11" id="KW-0415">Karyogamy</keyword>
<evidence type="ECO:0000256" key="11">
    <source>
        <dbReference type="RuleBase" id="RU368082"/>
    </source>
</evidence>
<dbReference type="GO" id="GO:0000742">
    <property type="term" value="P:karyogamy involved in conjugation with cellular fusion"/>
    <property type="evidence" value="ECO:0007669"/>
    <property type="project" value="UniProtKB-UniRule"/>
</dbReference>
<dbReference type="GO" id="GO:0005789">
    <property type="term" value="C:endoplasmic reticulum membrane"/>
    <property type="evidence" value="ECO:0007669"/>
    <property type="project" value="UniProtKB-SubCell"/>
</dbReference>
<keyword evidence="10 11" id="KW-0539">Nucleus</keyword>
<evidence type="ECO:0000256" key="10">
    <source>
        <dbReference type="ARBA" id="ARBA00023242"/>
    </source>
</evidence>
<evidence type="ECO:0000256" key="6">
    <source>
        <dbReference type="ARBA" id="ARBA00022824"/>
    </source>
</evidence>
<name>A0A059J992_TRIIM</name>
<dbReference type="GO" id="GO:0031965">
    <property type="term" value="C:nuclear membrane"/>
    <property type="evidence" value="ECO:0007669"/>
    <property type="project" value="UniProtKB-SubCell"/>
</dbReference>
<keyword evidence="6 11" id="KW-0256">Endoplasmic reticulum</keyword>
<keyword evidence="9" id="KW-0325">Glycoprotein</keyword>
<evidence type="ECO:0000256" key="4">
    <source>
        <dbReference type="ARBA" id="ARBA00022692"/>
    </source>
</evidence>
<keyword evidence="5 11" id="KW-0732">Signal</keyword>
<comment type="subcellular location">
    <subcellularLocation>
        <location evidence="11">Endoplasmic reticulum membrane</location>
    </subcellularLocation>
    <subcellularLocation>
        <location evidence="11">Nucleus membrane</location>
    </subcellularLocation>
</comment>
<dbReference type="PANTHER" id="PTHR28012">
    <property type="entry name" value="NUCLEAR FUSION PROTEIN KAR5"/>
    <property type="match status" value="1"/>
</dbReference>
<comment type="function">
    <text evidence="1 11">Required for nuclear membrane fusion during karyogamy.</text>
</comment>
<dbReference type="AlphaFoldDB" id="A0A059J992"/>
<evidence type="ECO:0000256" key="2">
    <source>
        <dbReference type="ARBA" id="ARBA00010473"/>
    </source>
</evidence>
<evidence type="ECO:0000256" key="3">
    <source>
        <dbReference type="ARBA" id="ARBA00022459"/>
    </source>
</evidence>
<evidence type="ECO:0000313" key="12">
    <source>
        <dbReference type="EMBL" id="KDB24369.1"/>
    </source>
</evidence>
<feature type="transmembrane region" description="Helical" evidence="11">
    <location>
        <begin position="561"/>
        <end position="582"/>
    </location>
</feature>